<gene>
    <name evidence="1" type="ORF">RR46_13194</name>
</gene>
<evidence type="ECO:0000313" key="2">
    <source>
        <dbReference type="Proteomes" id="UP000053268"/>
    </source>
</evidence>
<protein>
    <submittedName>
        <fullName evidence="1">Uncharacterized protein</fullName>
    </submittedName>
</protein>
<reference evidence="1 2" key="1">
    <citation type="journal article" date="2015" name="Nat. Commun.">
        <title>Outbred genome sequencing and CRISPR/Cas9 gene editing in butterflies.</title>
        <authorList>
            <person name="Li X."/>
            <person name="Fan D."/>
            <person name="Zhang W."/>
            <person name="Liu G."/>
            <person name="Zhang L."/>
            <person name="Zhao L."/>
            <person name="Fang X."/>
            <person name="Chen L."/>
            <person name="Dong Y."/>
            <person name="Chen Y."/>
            <person name="Ding Y."/>
            <person name="Zhao R."/>
            <person name="Feng M."/>
            <person name="Zhu Y."/>
            <person name="Feng Y."/>
            <person name="Jiang X."/>
            <person name="Zhu D."/>
            <person name="Xiang H."/>
            <person name="Feng X."/>
            <person name="Li S."/>
            <person name="Wang J."/>
            <person name="Zhang G."/>
            <person name="Kronforst M.R."/>
            <person name="Wang W."/>
        </authorList>
    </citation>
    <scope>NUCLEOTIDE SEQUENCE [LARGE SCALE GENOMIC DNA]</scope>
    <source>
        <strain evidence="1">Ya'a_city_454_Px</strain>
        <tissue evidence="1">Whole body</tissue>
    </source>
</reference>
<evidence type="ECO:0000313" key="1">
    <source>
        <dbReference type="EMBL" id="KPI94029.1"/>
    </source>
</evidence>
<dbReference type="AlphaFoldDB" id="A0A194PMR9"/>
<keyword evidence="2" id="KW-1185">Reference proteome</keyword>
<name>A0A194PMR9_PAPXU</name>
<organism evidence="1 2">
    <name type="scientific">Papilio xuthus</name>
    <name type="common">Asian swallowtail butterfly</name>
    <dbReference type="NCBI Taxonomy" id="66420"/>
    <lineage>
        <taxon>Eukaryota</taxon>
        <taxon>Metazoa</taxon>
        <taxon>Ecdysozoa</taxon>
        <taxon>Arthropoda</taxon>
        <taxon>Hexapoda</taxon>
        <taxon>Insecta</taxon>
        <taxon>Pterygota</taxon>
        <taxon>Neoptera</taxon>
        <taxon>Endopterygota</taxon>
        <taxon>Lepidoptera</taxon>
        <taxon>Glossata</taxon>
        <taxon>Ditrysia</taxon>
        <taxon>Papilionoidea</taxon>
        <taxon>Papilionidae</taxon>
        <taxon>Papilioninae</taxon>
        <taxon>Papilio</taxon>
    </lineage>
</organism>
<sequence>MAKDMHQDKVPEPIEVRLLKQKLACFACKCLNCEKYSKYNRLNKAKNGESTGIQVDNIISDRFSKAQDRIDEKSKKIDKASGSSFISTLCNHYICPSCQYIVEFLRENLKKVFKDAESETKPLDRCDKSTEKTVYLLDKTTSTIKCDSSCLMKKKSSAEFTKAEKKERKSEKVVFEDSIKDNVSDLESKKKVTIEKDKIENMIMENDKTFKIEKQTSSDAEKTMHLDSKHHTDVPKQYMCGNCVCVEKFINAIRPYA</sequence>
<dbReference type="EMBL" id="KQ459601">
    <property type="protein sequence ID" value="KPI94029.1"/>
    <property type="molecule type" value="Genomic_DNA"/>
</dbReference>
<accession>A0A194PMR9</accession>
<proteinExistence type="predicted"/>
<dbReference type="Proteomes" id="UP000053268">
    <property type="component" value="Unassembled WGS sequence"/>
</dbReference>